<sequence>MAGAGRPAGRPRLLPPAVLLALVASRASATVDCLVEPDHADCCQMELGEPCLMRDVFRDNDPCPIACQRKYQTLGWTCYSLHHRNFQWRSMARNCDPHNIVRFRAPQTPAPAPSYGASHSKVGIAGNAARPGTGAACLAAAAATASILVAVYPA</sequence>
<reference evidence="2" key="1">
    <citation type="submission" date="2021-01" db="EMBL/GenBank/DDBJ databases">
        <authorList>
            <person name="Corre E."/>
            <person name="Pelletier E."/>
            <person name="Niang G."/>
            <person name="Scheremetjew M."/>
            <person name="Finn R."/>
            <person name="Kale V."/>
            <person name="Holt S."/>
            <person name="Cochrane G."/>
            <person name="Meng A."/>
            <person name="Brown T."/>
            <person name="Cohen L."/>
        </authorList>
    </citation>
    <scope>NUCLEOTIDE SEQUENCE</scope>
    <source>
        <strain evidence="2">CCMP3105</strain>
    </source>
</reference>
<feature type="signal peptide" evidence="1">
    <location>
        <begin position="1"/>
        <end position="29"/>
    </location>
</feature>
<evidence type="ECO:0000313" key="2">
    <source>
        <dbReference type="EMBL" id="CAE4652954.1"/>
    </source>
</evidence>
<accession>A0A7S4SSH9</accession>
<evidence type="ECO:0008006" key="3">
    <source>
        <dbReference type="Google" id="ProtNLM"/>
    </source>
</evidence>
<dbReference type="EMBL" id="HBNR01076548">
    <property type="protein sequence ID" value="CAE4652954.1"/>
    <property type="molecule type" value="Transcribed_RNA"/>
</dbReference>
<name>A0A7S4SSH9_9DINO</name>
<evidence type="ECO:0000256" key="1">
    <source>
        <dbReference type="SAM" id="SignalP"/>
    </source>
</evidence>
<gene>
    <name evidence="2" type="ORF">AMON00008_LOCUS54417</name>
</gene>
<feature type="chain" id="PRO_5031438990" description="Folate receptor-like domain-containing protein" evidence="1">
    <location>
        <begin position="30"/>
        <end position="154"/>
    </location>
</feature>
<dbReference type="AlphaFoldDB" id="A0A7S4SSH9"/>
<organism evidence="2">
    <name type="scientific">Alexandrium monilatum</name>
    <dbReference type="NCBI Taxonomy" id="311494"/>
    <lineage>
        <taxon>Eukaryota</taxon>
        <taxon>Sar</taxon>
        <taxon>Alveolata</taxon>
        <taxon>Dinophyceae</taxon>
        <taxon>Gonyaulacales</taxon>
        <taxon>Pyrocystaceae</taxon>
        <taxon>Alexandrium</taxon>
    </lineage>
</organism>
<keyword evidence="1" id="KW-0732">Signal</keyword>
<proteinExistence type="predicted"/>
<protein>
    <recommendedName>
        <fullName evidence="3">Folate receptor-like domain-containing protein</fullName>
    </recommendedName>
</protein>